<sequence>MEEKERAAGAATVGQDKDSEKWLLPESRKRLLSLFLSGEHLSSVDIVRKCRIADPRSEIRHLRNAGYEIKDRWMKSSKSRYKIYFMETQV</sequence>
<keyword evidence="3" id="KW-1185">Reference proteome</keyword>
<evidence type="ECO:0000313" key="2">
    <source>
        <dbReference type="EMBL" id="SHE68894.1"/>
    </source>
</evidence>
<dbReference type="STRING" id="1297750.SAMN05444405_102302"/>
<accession>A0A1M4VIT1</accession>
<protein>
    <submittedName>
        <fullName evidence="2">Helix-turn-helix domain-containing protein</fullName>
    </submittedName>
</protein>
<gene>
    <name evidence="2" type="ORF">SAMN05444405_102302</name>
</gene>
<organism evidence="2 3">
    <name type="scientific">Bacteroides luti</name>
    <dbReference type="NCBI Taxonomy" id="1297750"/>
    <lineage>
        <taxon>Bacteria</taxon>
        <taxon>Pseudomonadati</taxon>
        <taxon>Bacteroidota</taxon>
        <taxon>Bacteroidia</taxon>
        <taxon>Bacteroidales</taxon>
        <taxon>Bacteroidaceae</taxon>
        <taxon>Bacteroides</taxon>
    </lineage>
</organism>
<dbReference type="Pfam" id="PF14090">
    <property type="entry name" value="HTH_39"/>
    <property type="match status" value="1"/>
</dbReference>
<evidence type="ECO:0000313" key="3">
    <source>
        <dbReference type="Proteomes" id="UP000184509"/>
    </source>
</evidence>
<name>A0A1M4VIT1_9BACE</name>
<reference evidence="2 3" key="1">
    <citation type="submission" date="2016-11" db="EMBL/GenBank/DDBJ databases">
        <authorList>
            <person name="Jaros S."/>
            <person name="Januszkiewicz K."/>
            <person name="Wedrychowicz H."/>
        </authorList>
    </citation>
    <scope>NUCLEOTIDE SEQUENCE [LARGE SCALE GENOMIC DNA]</scope>
    <source>
        <strain evidence="2 3">DSM 26991</strain>
    </source>
</reference>
<proteinExistence type="predicted"/>
<evidence type="ECO:0000259" key="1">
    <source>
        <dbReference type="Pfam" id="PF14090"/>
    </source>
</evidence>
<feature type="domain" description="Winged helix-turn-helix" evidence="1">
    <location>
        <begin position="29"/>
        <end position="86"/>
    </location>
</feature>
<dbReference type="Proteomes" id="UP000184509">
    <property type="component" value="Unassembled WGS sequence"/>
</dbReference>
<dbReference type="AlphaFoldDB" id="A0A1M4VIT1"/>
<dbReference type="EMBL" id="FQTV01000002">
    <property type="protein sequence ID" value="SHE68894.1"/>
    <property type="molecule type" value="Genomic_DNA"/>
</dbReference>
<dbReference type="InterPro" id="IPR055245">
    <property type="entry name" value="HTH_proteobacteria"/>
</dbReference>
<dbReference type="RefSeq" id="WP_073399139.1">
    <property type="nucleotide sequence ID" value="NZ_FQTV01000002.1"/>
</dbReference>